<feature type="transmembrane region" description="Helical" evidence="6">
    <location>
        <begin position="126"/>
        <end position="144"/>
    </location>
</feature>
<accession>A0A1Y6BBF0</accession>
<evidence type="ECO:0000259" key="7">
    <source>
        <dbReference type="Pfam" id="PF00892"/>
    </source>
</evidence>
<evidence type="ECO:0000256" key="6">
    <source>
        <dbReference type="SAM" id="Phobius"/>
    </source>
</evidence>
<feature type="transmembrane region" description="Helical" evidence="6">
    <location>
        <begin position="213"/>
        <end position="232"/>
    </location>
</feature>
<sequence length="288" mass="30482">MSTTTSQPLAGLLWGLVGVACFSGTLVASRLASFELDPIFIGLGRALLPAVLSGLLLWLTRAAPPTGSQWRRLALVAGGVVIGFPLFSSLAVARVPASHAAVFGGLLPLATAGFATLRGGERPRPLFWLFALAGSALVVGYAWWQSKGDWQAADGLMLIAILLCGVGYAEGGRLARELGSWQTICWALLLAAPFLLLPVWLTRPAAITHWQTWAGFAYVSLVSMFIGFFIWYRGLALGGVARVSQVQLLQPFGMMLCGMLVLGEELNTGMLLVTAGVVLCVALGRKAV</sequence>
<dbReference type="STRING" id="1123014.SAMN02745746_00584"/>
<dbReference type="PANTHER" id="PTHR32322">
    <property type="entry name" value="INNER MEMBRANE TRANSPORTER"/>
    <property type="match status" value="1"/>
</dbReference>
<feature type="transmembrane region" description="Helical" evidence="6">
    <location>
        <begin position="150"/>
        <end position="169"/>
    </location>
</feature>
<dbReference type="Pfam" id="PF00892">
    <property type="entry name" value="EamA"/>
    <property type="match status" value="2"/>
</dbReference>
<evidence type="ECO:0000256" key="4">
    <source>
        <dbReference type="ARBA" id="ARBA00022989"/>
    </source>
</evidence>
<organism evidence="8 9">
    <name type="scientific">Pseudogulbenkiania subflava DSM 22618</name>
    <dbReference type="NCBI Taxonomy" id="1123014"/>
    <lineage>
        <taxon>Bacteria</taxon>
        <taxon>Pseudomonadati</taxon>
        <taxon>Pseudomonadota</taxon>
        <taxon>Betaproteobacteria</taxon>
        <taxon>Neisseriales</taxon>
        <taxon>Chromobacteriaceae</taxon>
        <taxon>Pseudogulbenkiania</taxon>
    </lineage>
</organism>
<protein>
    <submittedName>
        <fullName evidence="8">Permease of the drug/metabolite transporter (DMT) superfamily</fullName>
    </submittedName>
</protein>
<comment type="similarity">
    <text evidence="2">Belongs to the EamA transporter family.</text>
</comment>
<dbReference type="InterPro" id="IPR037185">
    <property type="entry name" value="EmrE-like"/>
</dbReference>
<feature type="transmembrane region" description="Helical" evidence="6">
    <location>
        <begin position="39"/>
        <end position="60"/>
    </location>
</feature>
<feature type="transmembrane region" description="Helical" evidence="6">
    <location>
        <begin position="181"/>
        <end position="201"/>
    </location>
</feature>
<dbReference type="PANTHER" id="PTHR32322:SF2">
    <property type="entry name" value="EAMA DOMAIN-CONTAINING PROTEIN"/>
    <property type="match status" value="1"/>
</dbReference>
<gene>
    <name evidence="8" type="ORF">SAMN02745746_00584</name>
</gene>
<dbReference type="AlphaFoldDB" id="A0A1Y6BBF0"/>
<feature type="transmembrane region" description="Helical" evidence="6">
    <location>
        <begin position="12"/>
        <end position="33"/>
    </location>
</feature>
<evidence type="ECO:0000313" key="9">
    <source>
        <dbReference type="Proteomes" id="UP000192920"/>
    </source>
</evidence>
<dbReference type="Proteomes" id="UP000192920">
    <property type="component" value="Unassembled WGS sequence"/>
</dbReference>
<dbReference type="SUPFAM" id="SSF103481">
    <property type="entry name" value="Multidrug resistance efflux transporter EmrE"/>
    <property type="match status" value="2"/>
</dbReference>
<evidence type="ECO:0000256" key="1">
    <source>
        <dbReference type="ARBA" id="ARBA00004141"/>
    </source>
</evidence>
<evidence type="ECO:0000256" key="5">
    <source>
        <dbReference type="ARBA" id="ARBA00023136"/>
    </source>
</evidence>
<evidence type="ECO:0000256" key="2">
    <source>
        <dbReference type="ARBA" id="ARBA00007362"/>
    </source>
</evidence>
<evidence type="ECO:0000256" key="3">
    <source>
        <dbReference type="ARBA" id="ARBA00022692"/>
    </source>
</evidence>
<comment type="subcellular location">
    <subcellularLocation>
        <location evidence="1">Membrane</location>
        <topology evidence="1">Multi-pass membrane protein</topology>
    </subcellularLocation>
</comment>
<feature type="domain" description="EamA" evidence="7">
    <location>
        <begin position="154"/>
        <end position="282"/>
    </location>
</feature>
<keyword evidence="4 6" id="KW-1133">Transmembrane helix</keyword>
<feature type="transmembrane region" description="Helical" evidence="6">
    <location>
        <begin position="99"/>
        <end position="117"/>
    </location>
</feature>
<dbReference type="EMBL" id="FXAG01000002">
    <property type="protein sequence ID" value="SME99120.1"/>
    <property type="molecule type" value="Genomic_DNA"/>
</dbReference>
<dbReference type="InterPro" id="IPR000620">
    <property type="entry name" value="EamA_dom"/>
</dbReference>
<keyword evidence="5 6" id="KW-0472">Membrane</keyword>
<evidence type="ECO:0000313" key="8">
    <source>
        <dbReference type="EMBL" id="SME99120.1"/>
    </source>
</evidence>
<dbReference type="GO" id="GO:0016020">
    <property type="term" value="C:membrane"/>
    <property type="evidence" value="ECO:0007669"/>
    <property type="project" value="UniProtKB-SubCell"/>
</dbReference>
<keyword evidence="9" id="KW-1185">Reference proteome</keyword>
<keyword evidence="3 6" id="KW-0812">Transmembrane</keyword>
<proteinExistence type="inferred from homology"/>
<dbReference type="RefSeq" id="WP_085274939.1">
    <property type="nucleotide sequence ID" value="NZ_FXAG01000002.1"/>
</dbReference>
<dbReference type="InterPro" id="IPR050638">
    <property type="entry name" value="AA-Vitamin_Transporters"/>
</dbReference>
<feature type="domain" description="EamA" evidence="7">
    <location>
        <begin position="10"/>
        <end position="133"/>
    </location>
</feature>
<name>A0A1Y6BBF0_9NEIS</name>
<reference evidence="9" key="1">
    <citation type="submission" date="2017-04" db="EMBL/GenBank/DDBJ databases">
        <authorList>
            <person name="Varghese N."/>
            <person name="Submissions S."/>
        </authorList>
    </citation>
    <scope>NUCLEOTIDE SEQUENCE [LARGE SCALE GENOMIC DNA]</scope>
    <source>
        <strain evidence="9">DSM 22618</strain>
    </source>
</reference>
<feature type="transmembrane region" description="Helical" evidence="6">
    <location>
        <begin position="72"/>
        <end position="93"/>
    </location>
</feature>